<feature type="transmembrane region" description="Helical" evidence="1">
    <location>
        <begin position="104"/>
        <end position="129"/>
    </location>
</feature>
<dbReference type="Proteomes" id="UP001321506">
    <property type="component" value="Unassembled WGS sequence"/>
</dbReference>
<sequence>MRLVRSEFRKLLTTRIWWVLLIVEVAYVAFIAGLFALLFSTGADLGDGAAAPAPEGMHELVYSAASSIGYVFPVLLGTLAVTSEFRHQTLTPTFLTTPRRSRTLLGKIVALAIMGAVFGIAAFAIALLVGAPLLAVGGLDTGLGDQETWLMVARGVLALMLWSIIGVGLGALVPNQVAAIVIVLAFTQFIEPILRTGAAVWEWAADVGKFLPGAASDALVGASFLSMAAAPGSSSALLEWWQGALVLVGIAAILVGIGSFTTWKRDVS</sequence>
<protein>
    <submittedName>
        <fullName evidence="2">ABC transporter permease</fullName>
    </submittedName>
</protein>
<feature type="transmembrane region" description="Helical" evidence="1">
    <location>
        <begin position="240"/>
        <end position="263"/>
    </location>
</feature>
<keyword evidence="1" id="KW-0812">Transmembrane</keyword>
<evidence type="ECO:0000313" key="3">
    <source>
        <dbReference type="Proteomes" id="UP001321506"/>
    </source>
</evidence>
<dbReference type="PANTHER" id="PTHR37305:SF1">
    <property type="entry name" value="MEMBRANE PROTEIN"/>
    <property type="match status" value="1"/>
</dbReference>
<feature type="transmembrane region" description="Helical" evidence="1">
    <location>
        <begin position="177"/>
        <end position="194"/>
    </location>
</feature>
<gene>
    <name evidence="2" type="ORF">QF206_00450</name>
</gene>
<name>A0AAW6T726_9MICO</name>
<comment type="caution">
    <text evidence="2">The sequence shown here is derived from an EMBL/GenBank/DDBJ whole genome shotgun (WGS) entry which is preliminary data.</text>
</comment>
<dbReference type="RefSeq" id="WP_281487232.1">
    <property type="nucleotide sequence ID" value="NZ_JASATX010000001.1"/>
</dbReference>
<feature type="transmembrane region" description="Helical" evidence="1">
    <location>
        <begin position="149"/>
        <end position="170"/>
    </location>
</feature>
<proteinExistence type="predicted"/>
<dbReference type="AlphaFoldDB" id="A0AAW6T726"/>
<evidence type="ECO:0000256" key="1">
    <source>
        <dbReference type="SAM" id="Phobius"/>
    </source>
</evidence>
<keyword evidence="1" id="KW-0472">Membrane</keyword>
<feature type="transmembrane region" description="Helical" evidence="1">
    <location>
        <begin position="16"/>
        <end position="40"/>
    </location>
</feature>
<dbReference type="EMBL" id="JASATX010000001">
    <property type="protein sequence ID" value="MDI2097437.1"/>
    <property type="molecule type" value="Genomic_DNA"/>
</dbReference>
<reference evidence="2 3" key="1">
    <citation type="submission" date="2023-04" db="EMBL/GenBank/DDBJ databases">
        <title>Klugiella caeni sp. nov. isolated from the sludge of biochemical tank.</title>
        <authorList>
            <person name="Geng K."/>
        </authorList>
    </citation>
    <scope>NUCLEOTIDE SEQUENCE [LARGE SCALE GENOMIC DNA]</scope>
    <source>
        <strain evidence="2 3">YN-L-19</strain>
    </source>
</reference>
<dbReference type="Pfam" id="PF12730">
    <property type="entry name" value="ABC2_membrane_4"/>
    <property type="match status" value="1"/>
</dbReference>
<keyword evidence="3" id="KW-1185">Reference proteome</keyword>
<keyword evidence="1" id="KW-1133">Transmembrane helix</keyword>
<organism evidence="2 3">
    <name type="scientific">Ruicaihuangia caeni</name>
    <dbReference type="NCBI Taxonomy" id="3042517"/>
    <lineage>
        <taxon>Bacteria</taxon>
        <taxon>Bacillati</taxon>
        <taxon>Actinomycetota</taxon>
        <taxon>Actinomycetes</taxon>
        <taxon>Micrococcales</taxon>
        <taxon>Microbacteriaceae</taxon>
        <taxon>Ruicaihuangia</taxon>
    </lineage>
</organism>
<feature type="transmembrane region" description="Helical" evidence="1">
    <location>
        <begin position="60"/>
        <end position="83"/>
    </location>
</feature>
<accession>A0AAW6T726</accession>
<dbReference type="PANTHER" id="PTHR37305">
    <property type="entry name" value="INTEGRAL MEMBRANE PROTEIN-RELATED"/>
    <property type="match status" value="1"/>
</dbReference>
<evidence type="ECO:0000313" key="2">
    <source>
        <dbReference type="EMBL" id="MDI2097437.1"/>
    </source>
</evidence>